<evidence type="ECO:0000256" key="2">
    <source>
        <dbReference type="SAM" id="SignalP"/>
    </source>
</evidence>
<dbReference type="PANTHER" id="PTHR42928">
    <property type="entry name" value="TRICARBOXYLATE-BINDING PROTEIN"/>
    <property type="match status" value="1"/>
</dbReference>
<dbReference type="RefSeq" id="WP_163654589.1">
    <property type="nucleotide sequence ID" value="NZ_JAAGRN010000005.1"/>
</dbReference>
<protein>
    <submittedName>
        <fullName evidence="3">Tripartite tricarboxylate transporter substrate binding protein</fullName>
    </submittedName>
</protein>
<dbReference type="InterPro" id="IPR042100">
    <property type="entry name" value="Bug_dom1"/>
</dbReference>
<gene>
    <name evidence="3" type="ORF">G3I67_09360</name>
</gene>
<organism evidence="3">
    <name type="scientific">Sheuella amnicola</name>
    <dbReference type="NCBI Taxonomy" id="2707330"/>
    <lineage>
        <taxon>Bacteria</taxon>
        <taxon>Pseudomonadati</taxon>
        <taxon>Pseudomonadota</taxon>
        <taxon>Betaproteobacteria</taxon>
        <taxon>Burkholderiales</taxon>
        <taxon>Alcaligenaceae</taxon>
        <taxon>Sheuella</taxon>
    </lineage>
</organism>
<dbReference type="Gene3D" id="3.40.190.150">
    <property type="entry name" value="Bordetella uptake gene, domain 1"/>
    <property type="match status" value="1"/>
</dbReference>
<feature type="chain" id="PRO_5025413765" evidence="2">
    <location>
        <begin position="25"/>
        <end position="326"/>
    </location>
</feature>
<dbReference type="CDD" id="cd13578">
    <property type="entry name" value="PBP2_Bug27"/>
    <property type="match status" value="1"/>
</dbReference>
<dbReference type="InterPro" id="IPR005064">
    <property type="entry name" value="BUG"/>
</dbReference>
<dbReference type="EMBL" id="JAAGRN010000005">
    <property type="protein sequence ID" value="NDY83437.1"/>
    <property type="molecule type" value="Genomic_DNA"/>
</dbReference>
<comment type="similarity">
    <text evidence="1">Belongs to the UPF0065 (bug) family.</text>
</comment>
<dbReference type="Gene3D" id="3.40.190.10">
    <property type="entry name" value="Periplasmic binding protein-like II"/>
    <property type="match status" value="1"/>
</dbReference>
<evidence type="ECO:0000313" key="3">
    <source>
        <dbReference type="EMBL" id="NDY83437.1"/>
    </source>
</evidence>
<dbReference type="Pfam" id="PF03401">
    <property type="entry name" value="TctC"/>
    <property type="match status" value="1"/>
</dbReference>
<feature type="signal peptide" evidence="2">
    <location>
        <begin position="1"/>
        <end position="24"/>
    </location>
</feature>
<dbReference type="AlphaFoldDB" id="A0A6B2R311"/>
<dbReference type="SUPFAM" id="SSF53850">
    <property type="entry name" value="Periplasmic binding protein-like II"/>
    <property type="match status" value="1"/>
</dbReference>
<dbReference type="PIRSF" id="PIRSF017082">
    <property type="entry name" value="YflP"/>
    <property type="match status" value="1"/>
</dbReference>
<keyword evidence="2" id="KW-0732">Signal</keyword>
<sequence>MANLLKWVLRAVTCALIATSVVQAQQYPTQPIKIVIGYAAGGTTDILARSVGEQLSKILNQTVIIENKAGAAGNLAAAYVSASKPDGYVLFMATVASHGINPALYKKALGYDPLTGFEPISMVASIPMLLVTSPTLPVKTVEDLIAYAAKHPGMLNYASSGNGAPNHLAGAMFADMAKIDPVHVPYRGGALANTSVMSGDTQYTFATMPAAMPQVAAGKLKALAVTTAARSNQLPDTPAMQETPVLKGFEINTWNALLAPKGTPPEVVATLNAAVVKAMQMPALVKRFEGEGATPVTSTPDELKAFIRSELTKWANVLARTPIKAD</sequence>
<evidence type="ECO:0000256" key="1">
    <source>
        <dbReference type="ARBA" id="ARBA00006987"/>
    </source>
</evidence>
<name>A0A6B2R311_9BURK</name>
<proteinExistence type="inferred from homology"/>
<reference evidence="3" key="1">
    <citation type="submission" date="2020-02" db="EMBL/GenBank/DDBJ databases">
        <authorList>
            <person name="Chen W.-M."/>
        </authorList>
    </citation>
    <scope>NUCLEOTIDE SEQUENCE</scope>
    <source>
        <strain evidence="3">NBD-18</strain>
    </source>
</reference>
<dbReference type="PANTHER" id="PTHR42928:SF5">
    <property type="entry name" value="BLR1237 PROTEIN"/>
    <property type="match status" value="1"/>
</dbReference>
<comment type="caution">
    <text evidence="3">The sequence shown here is derived from an EMBL/GenBank/DDBJ whole genome shotgun (WGS) entry which is preliminary data.</text>
</comment>
<accession>A0A6B2R311</accession>